<dbReference type="GeneID" id="85362706"/>
<proteinExistence type="predicted"/>
<dbReference type="Proteomes" id="UP001175211">
    <property type="component" value="Unassembled WGS sequence"/>
</dbReference>
<evidence type="ECO:0000313" key="2">
    <source>
        <dbReference type="Proteomes" id="UP001175211"/>
    </source>
</evidence>
<sequence>MIMESDLVENIASDVLFNTDLLAIICQNLWDTVKTGGCPVAPNGNRVHPLVSLALTCQTVSSLALDTLWRDIQAYRFQPILRIFPPASSGNLQVLPEDIPDKTWVRFWQYASRIRCIAFDPTSCACFSSTVFLRLAEYQTPIFPKLQHLKSDASFAASPSILFFLPAKPLNEIQLTFRGSTDITTSSTCMRAIKWRVPALQTLHISCPEFDNGQY</sequence>
<accession>A0AA39MIW6</accession>
<protein>
    <submittedName>
        <fullName evidence="1">Uncharacterized protein</fullName>
    </submittedName>
</protein>
<gene>
    <name evidence="1" type="ORF">EV420DRAFT_1676605</name>
</gene>
<dbReference type="RefSeq" id="XP_060321997.1">
    <property type="nucleotide sequence ID" value="XM_060479158.1"/>
</dbReference>
<organism evidence="1 2">
    <name type="scientific">Armillaria tabescens</name>
    <name type="common">Ringless honey mushroom</name>
    <name type="synonym">Agaricus tabescens</name>
    <dbReference type="NCBI Taxonomy" id="1929756"/>
    <lineage>
        <taxon>Eukaryota</taxon>
        <taxon>Fungi</taxon>
        <taxon>Dikarya</taxon>
        <taxon>Basidiomycota</taxon>
        <taxon>Agaricomycotina</taxon>
        <taxon>Agaricomycetes</taxon>
        <taxon>Agaricomycetidae</taxon>
        <taxon>Agaricales</taxon>
        <taxon>Marasmiineae</taxon>
        <taxon>Physalacriaceae</taxon>
        <taxon>Desarmillaria</taxon>
    </lineage>
</organism>
<evidence type="ECO:0000313" key="1">
    <source>
        <dbReference type="EMBL" id="KAK0435468.1"/>
    </source>
</evidence>
<comment type="caution">
    <text evidence="1">The sequence shown here is derived from an EMBL/GenBank/DDBJ whole genome shotgun (WGS) entry which is preliminary data.</text>
</comment>
<reference evidence="1" key="1">
    <citation type="submission" date="2023-06" db="EMBL/GenBank/DDBJ databases">
        <authorList>
            <consortium name="Lawrence Berkeley National Laboratory"/>
            <person name="Ahrendt S."/>
            <person name="Sahu N."/>
            <person name="Indic B."/>
            <person name="Wong-Bajracharya J."/>
            <person name="Merenyi Z."/>
            <person name="Ke H.-M."/>
            <person name="Monk M."/>
            <person name="Kocsube S."/>
            <person name="Drula E."/>
            <person name="Lipzen A."/>
            <person name="Balint B."/>
            <person name="Henrissat B."/>
            <person name="Andreopoulos B."/>
            <person name="Martin F.M."/>
            <person name="Harder C.B."/>
            <person name="Rigling D."/>
            <person name="Ford K.L."/>
            <person name="Foster G.D."/>
            <person name="Pangilinan J."/>
            <person name="Papanicolaou A."/>
            <person name="Barry K."/>
            <person name="LaButti K."/>
            <person name="Viragh M."/>
            <person name="Koriabine M."/>
            <person name="Yan M."/>
            <person name="Riley R."/>
            <person name="Champramary S."/>
            <person name="Plett K.L."/>
            <person name="Tsai I.J."/>
            <person name="Slot J."/>
            <person name="Sipos G."/>
            <person name="Plett J."/>
            <person name="Nagy L.G."/>
            <person name="Grigoriev I.V."/>
        </authorList>
    </citation>
    <scope>NUCLEOTIDE SEQUENCE</scope>
    <source>
        <strain evidence="1">CCBAS 213</strain>
    </source>
</reference>
<name>A0AA39MIW6_ARMTA</name>
<dbReference type="AlphaFoldDB" id="A0AA39MIW6"/>
<keyword evidence="2" id="KW-1185">Reference proteome</keyword>
<dbReference type="EMBL" id="JAUEPS010000148">
    <property type="protein sequence ID" value="KAK0435468.1"/>
    <property type="molecule type" value="Genomic_DNA"/>
</dbReference>